<organism evidence="1 2">
    <name type="scientific">Pleurodeles waltl</name>
    <name type="common">Iberian ribbed newt</name>
    <dbReference type="NCBI Taxonomy" id="8319"/>
    <lineage>
        <taxon>Eukaryota</taxon>
        <taxon>Metazoa</taxon>
        <taxon>Chordata</taxon>
        <taxon>Craniata</taxon>
        <taxon>Vertebrata</taxon>
        <taxon>Euteleostomi</taxon>
        <taxon>Amphibia</taxon>
        <taxon>Batrachia</taxon>
        <taxon>Caudata</taxon>
        <taxon>Salamandroidea</taxon>
        <taxon>Salamandridae</taxon>
        <taxon>Pleurodelinae</taxon>
        <taxon>Pleurodeles</taxon>
    </lineage>
</organism>
<accession>A0AAV7LFZ7</accession>
<evidence type="ECO:0000313" key="1">
    <source>
        <dbReference type="EMBL" id="KAJ1090546.1"/>
    </source>
</evidence>
<protein>
    <submittedName>
        <fullName evidence="1">Uncharacterized protein</fullName>
    </submittedName>
</protein>
<dbReference type="EMBL" id="JANPWB010000015">
    <property type="protein sequence ID" value="KAJ1090546.1"/>
    <property type="molecule type" value="Genomic_DNA"/>
</dbReference>
<proteinExistence type="predicted"/>
<dbReference type="AlphaFoldDB" id="A0AAV7LFZ7"/>
<dbReference type="Proteomes" id="UP001066276">
    <property type="component" value="Chromosome 11"/>
</dbReference>
<gene>
    <name evidence="1" type="ORF">NDU88_003676</name>
</gene>
<evidence type="ECO:0000313" key="2">
    <source>
        <dbReference type="Proteomes" id="UP001066276"/>
    </source>
</evidence>
<reference evidence="1" key="1">
    <citation type="journal article" date="2022" name="bioRxiv">
        <title>Sequencing and chromosome-scale assembly of the giantPleurodeles waltlgenome.</title>
        <authorList>
            <person name="Brown T."/>
            <person name="Elewa A."/>
            <person name="Iarovenko S."/>
            <person name="Subramanian E."/>
            <person name="Araus A.J."/>
            <person name="Petzold A."/>
            <person name="Susuki M."/>
            <person name="Suzuki K.-i.T."/>
            <person name="Hayashi T."/>
            <person name="Toyoda A."/>
            <person name="Oliveira C."/>
            <person name="Osipova E."/>
            <person name="Leigh N.D."/>
            <person name="Simon A."/>
            <person name="Yun M.H."/>
        </authorList>
    </citation>
    <scope>NUCLEOTIDE SEQUENCE</scope>
    <source>
        <strain evidence="1">20211129_DDA</strain>
        <tissue evidence="1">Liver</tissue>
    </source>
</reference>
<comment type="caution">
    <text evidence="1">The sequence shown here is derived from an EMBL/GenBank/DDBJ whole genome shotgun (WGS) entry which is preliminary data.</text>
</comment>
<keyword evidence="2" id="KW-1185">Reference proteome</keyword>
<name>A0AAV7LFZ7_PLEWA</name>
<sequence>MLIIARTRKPSTDSRMGRDWRLLLLQTEAGGPLLRHIQSLQISCGKLSARFYSVELMFRSGCAREEKAK</sequence>